<dbReference type="EMBL" id="SRLO01000324">
    <property type="protein sequence ID" value="TNN60951.1"/>
    <property type="molecule type" value="Genomic_DNA"/>
</dbReference>
<dbReference type="AlphaFoldDB" id="A0A4Z2H5M9"/>
<keyword evidence="2" id="KW-1185">Reference proteome</keyword>
<sequence length="103" mass="10832">MCLLPLVTIQAESFQPHIVVASSATLEQNGVTLISAVGTIPTLGAGSYVSSSMYLSSVRAFLCSSSRNWARSGVKVSSVWMTVSGAMSSSLSAFHRALSSERM</sequence>
<comment type="caution">
    <text evidence="1">The sequence shown here is derived from an EMBL/GenBank/DDBJ whole genome shotgun (WGS) entry which is preliminary data.</text>
</comment>
<gene>
    <name evidence="1" type="ORF">EYF80_028831</name>
</gene>
<protein>
    <submittedName>
        <fullName evidence="1">Uncharacterized protein</fullName>
    </submittedName>
</protein>
<proteinExistence type="predicted"/>
<organism evidence="1 2">
    <name type="scientific">Liparis tanakae</name>
    <name type="common">Tanaka's snailfish</name>
    <dbReference type="NCBI Taxonomy" id="230148"/>
    <lineage>
        <taxon>Eukaryota</taxon>
        <taxon>Metazoa</taxon>
        <taxon>Chordata</taxon>
        <taxon>Craniata</taxon>
        <taxon>Vertebrata</taxon>
        <taxon>Euteleostomi</taxon>
        <taxon>Actinopterygii</taxon>
        <taxon>Neopterygii</taxon>
        <taxon>Teleostei</taxon>
        <taxon>Neoteleostei</taxon>
        <taxon>Acanthomorphata</taxon>
        <taxon>Eupercaria</taxon>
        <taxon>Perciformes</taxon>
        <taxon>Cottioidei</taxon>
        <taxon>Cottales</taxon>
        <taxon>Liparidae</taxon>
        <taxon>Liparis</taxon>
    </lineage>
</organism>
<accession>A0A4Z2H5M9</accession>
<reference evidence="1 2" key="1">
    <citation type="submission" date="2019-03" db="EMBL/GenBank/DDBJ databases">
        <title>First draft genome of Liparis tanakae, snailfish: a comprehensive survey of snailfish specific genes.</title>
        <authorList>
            <person name="Kim W."/>
            <person name="Song I."/>
            <person name="Jeong J.-H."/>
            <person name="Kim D."/>
            <person name="Kim S."/>
            <person name="Ryu S."/>
            <person name="Song J.Y."/>
            <person name="Lee S.K."/>
        </authorList>
    </citation>
    <scope>NUCLEOTIDE SEQUENCE [LARGE SCALE GENOMIC DNA]</scope>
    <source>
        <tissue evidence="1">Muscle</tissue>
    </source>
</reference>
<evidence type="ECO:0000313" key="1">
    <source>
        <dbReference type="EMBL" id="TNN60951.1"/>
    </source>
</evidence>
<evidence type="ECO:0000313" key="2">
    <source>
        <dbReference type="Proteomes" id="UP000314294"/>
    </source>
</evidence>
<name>A0A4Z2H5M9_9TELE</name>
<dbReference type="Proteomes" id="UP000314294">
    <property type="component" value="Unassembled WGS sequence"/>
</dbReference>